<protein>
    <submittedName>
        <fullName evidence="10">Transcriptional regulator</fullName>
    </submittedName>
</protein>
<dbReference type="Pfam" id="PF00486">
    <property type="entry name" value="Trans_reg_C"/>
    <property type="match status" value="1"/>
</dbReference>
<dbReference type="GO" id="GO:0006355">
    <property type="term" value="P:regulation of DNA-templated transcription"/>
    <property type="evidence" value="ECO:0007669"/>
    <property type="project" value="InterPro"/>
</dbReference>
<dbReference type="Gene3D" id="1.10.10.10">
    <property type="entry name" value="Winged helix-like DNA-binding domain superfamily/Winged helix DNA-binding domain"/>
    <property type="match status" value="1"/>
</dbReference>
<dbReference type="PROSITE" id="PS51755">
    <property type="entry name" value="OMPR_PHOB"/>
    <property type="match status" value="1"/>
</dbReference>
<feature type="DNA-binding region" description="OmpR/PhoB-type" evidence="7">
    <location>
        <begin position="124"/>
        <end position="220"/>
    </location>
</feature>
<evidence type="ECO:0000313" key="10">
    <source>
        <dbReference type="EMBL" id="KNG93251.1"/>
    </source>
</evidence>
<evidence type="ECO:0000256" key="3">
    <source>
        <dbReference type="ARBA" id="ARBA00023015"/>
    </source>
</evidence>
<dbReference type="InterPro" id="IPR011006">
    <property type="entry name" value="CheY-like_superfamily"/>
</dbReference>
<dbReference type="STRING" id="1317121.ATO11_12400"/>
<feature type="domain" description="Response regulatory" evidence="8">
    <location>
        <begin position="2"/>
        <end position="116"/>
    </location>
</feature>
<keyword evidence="2" id="KW-0902">Two-component regulatory system</keyword>
<dbReference type="PATRIC" id="fig|1317121.7.peg.3189"/>
<dbReference type="InterPro" id="IPR001867">
    <property type="entry name" value="OmpR/PhoB-type_DNA-bd"/>
</dbReference>
<dbReference type="GO" id="GO:0000156">
    <property type="term" value="F:phosphorelay response regulator activity"/>
    <property type="evidence" value="ECO:0007669"/>
    <property type="project" value="TreeGrafter"/>
</dbReference>
<dbReference type="SMART" id="SM00862">
    <property type="entry name" value="Trans_reg_C"/>
    <property type="match status" value="1"/>
</dbReference>
<sequence length="223" mass="24428">MRITVVEDNTSLRKGIAYRLEDDGHSVDALADGDAADQFLRQEASDLVILDINLPGQSGLDILRRMRGRDDPRPVILLTARAATEDRVAGLDLGADDYLVKPFAMDELAARVRALARRREVAPRQHIALGALRLDLDPLHLHGPDGSMEVPRRELTLLAALAEARGAPLSKDQLLDHMYGTGSASDERVVEVYISRLRKRLAPFGVAIRVRRGIGYALDLGAA</sequence>
<dbReference type="PROSITE" id="PS50110">
    <property type="entry name" value="RESPONSE_REGULATORY"/>
    <property type="match status" value="1"/>
</dbReference>
<dbReference type="FunFam" id="3.40.50.2300:FF:000002">
    <property type="entry name" value="DNA-binding response regulator PhoP"/>
    <property type="match status" value="1"/>
</dbReference>
<evidence type="ECO:0000256" key="7">
    <source>
        <dbReference type="PROSITE-ProRule" id="PRU01091"/>
    </source>
</evidence>
<evidence type="ECO:0000256" key="1">
    <source>
        <dbReference type="ARBA" id="ARBA00022553"/>
    </source>
</evidence>
<keyword evidence="3" id="KW-0805">Transcription regulation</keyword>
<dbReference type="OrthoDB" id="9802426at2"/>
<evidence type="ECO:0000256" key="2">
    <source>
        <dbReference type="ARBA" id="ARBA00023012"/>
    </source>
</evidence>
<dbReference type="PANTHER" id="PTHR48111">
    <property type="entry name" value="REGULATOR OF RPOS"/>
    <property type="match status" value="1"/>
</dbReference>
<organism evidence="10 11">
    <name type="scientific">Pseudaestuariivita atlantica</name>
    <dbReference type="NCBI Taxonomy" id="1317121"/>
    <lineage>
        <taxon>Bacteria</taxon>
        <taxon>Pseudomonadati</taxon>
        <taxon>Pseudomonadota</taxon>
        <taxon>Alphaproteobacteria</taxon>
        <taxon>Rhodobacterales</taxon>
        <taxon>Paracoccaceae</taxon>
        <taxon>Pseudaestuariivita</taxon>
    </lineage>
</organism>
<accession>A0A0L1JNC0</accession>
<keyword evidence="11" id="KW-1185">Reference proteome</keyword>
<keyword evidence="1 6" id="KW-0597">Phosphoprotein</keyword>
<dbReference type="InterPro" id="IPR039420">
    <property type="entry name" value="WalR-like"/>
</dbReference>
<feature type="domain" description="OmpR/PhoB-type" evidence="9">
    <location>
        <begin position="124"/>
        <end position="220"/>
    </location>
</feature>
<comment type="caution">
    <text evidence="10">The sequence shown here is derived from an EMBL/GenBank/DDBJ whole genome shotgun (WGS) entry which is preliminary data.</text>
</comment>
<dbReference type="Pfam" id="PF00072">
    <property type="entry name" value="Response_reg"/>
    <property type="match status" value="1"/>
</dbReference>
<dbReference type="Gene3D" id="3.40.50.2300">
    <property type="match status" value="1"/>
</dbReference>
<dbReference type="GO" id="GO:0032993">
    <property type="term" value="C:protein-DNA complex"/>
    <property type="evidence" value="ECO:0007669"/>
    <property type="project" value="TreeGrafter"/>
</dbReference>
<feature type="modified residue" description="4-aspartylphosphate" evidence="6">
    <location>
        <position position="51"/>
    </location>
</feature>
<dbReference type="AlphaFoldDB" id="A0A0L1JNC0"/>
<evidence type="ECO:0000313" key="11">
    <source>
        <dbReference type="Proteomes" id="UP000036938"/>
    </source>
</evidence>
<dbReference type="SMART" id="SM00448">
    <property type="entry name" value="REC"/>
    <property type="match status" value="1"/>
</dbReference>
<proteinExistence type="predicted"/>
<dbReference type="PANTHER" id="PTHR48111:SF67">
    <property type="entry name" value="TRANSCRIPTIONAL REGULATORY PROTEIN TCTD"/>
    <property type="match status" value="1"/>
</dbReference>
<keyword evidence="5" id="KW-0804">Transcription</keyword>
<gene>
    <name evidence="10" type="ORF">ATO11_12400</name>
</gene>
<dbReference type="EMBL" id="AQQZ01000005">
    <property type="protein sequence ID" value="KNG93251.1"/>
    <property type="molecule type" value="Genomic_DNA"/>
</dbReference>
<dbReference type="GO" id="GO:0005829">
    <property type="term" value="C:cytosol"/>
    <property type="evidence" value="ECO:0007669"/>
    <property type="project" value="TreeGrafter"/>
</dbReference>
<dbReference type="RefSeq" id="WP_050531207.1">
    <property type="nucleotide sequence ID" value="NZ_AQQZ01000005.1"/>
</dbReference>
<dbReference type="CDD" id="cd00383">
    <property type="entry name" value="trans_reg_C"/>
    <property type="match status" value="1"/>
</dbReference>
<dbReference type="SUPFAM" id="SSF52172">
    <property type="entry name" value="CheY-like"/>
    <property type="match status" value="1"/>
</dbReference>
<dbReference type="GO" id="GO:0000976">
    <property type="term" value="F:transcription cis-regulatory region binding"/>
    <property type="evidence" value="ECO:0007669"/>
    <property type="project" value="TreeGrafter"/>
</dbReference>
<dbReference type="InterPro" id="IPR001789">
    <property type="entry name" value="Sig_transdc_resp-reg_receiver"/>
</dbReference>
<dbReference type="Gene3D" id="6.10.250.690">
    <property type="match status" value="1"/>
</dbReference>
<evidence type="ECO:0000259" key="8">
    <source>
        <dbReference type="PROSITE" id="PS50110"/>
    </source>
</evidence>
<evidence type="ECO:0000259" key="9">
    <source>
        <dbReference type="PROSITE" id="PS51755"/>
    </source>
</evidence>
<reference evidence="10 11" key="1">
    <citation type="journal article" date="2015" name="Int. J. Syst. Evol. Microbiol.">
        <title>Aestuariivita atlantica sp. nov., isolated from deep sea sediment of the Atlantic Ocean.</title>
        <authorList>
            <person name="Li G."/>
            <person name="Lai Q."/>
            <person name="Du Y."/>
            <person name="Liu X."/>
            <person name="Sun F."/>
            <person name="Shao Z."/>
        </authorList>
    </citation>
    <scope>NUCLEOTIDE SEQUENCE [LARGE SCALE GENOMIC DNA]</scope>
    <source>
        <strain evidence="10 11">22II-S11-z3</strain>
    </source>
</reference>
<evidence type="ECO:0000256" key="5">
    <source>
        <dbReference type="ARBA" id="ARBA00023163"/>
    </source>
</evidence>
<name>A0A0L1JNC0_9RHOB</name>
<evidence type="ECO:0000256" key="4">
    <source>
        <dbReference type="ARBA" id="ARBA00023125"/>
    </source>
</evidence>
<dbReference type="InterPro" id="IPR036388">
    <property type="entry name" value="WH-like_DNA-bd_sf"/>
</dbReference>
<keyword evidence="4 7" id="KW-0238">DNA-binding</keyword>
<dbReference type="Proteomes" id="UP000036938">
    <property type="component" value="Unassembled WGS sequence"/>
</dbReference>
<evidence type="ECO:0000256" key="6">
    <source>
        <dbReference type="PROSITE-ProRule" id="PRU00169"/>
    </source>
</evidence>